<dbReference type="InterPro" id="IPR002885">
    <property type="entry name" value="PPR_rpt"/>
</dbReference>
<keyword evidence="5" id="KW-1185">Reference proteome</keyword>
<dbReference type="InterPro" id="IPR046960">
    <property type="entry name" value="PPR_At4g14850-like_plant"/>
</dbReference>
<reference evidence="4" key="1">
    <citation type="submission" date="2022-05" db="EMBL/GenBank/DDBJ databases">
        <title>The Musa troglodytarum L. genome provides insights into the mechanism of non-climacteric behaviour and enrichment of carotenoids.</title>
        <authorList>
            <person name="Wang J."/>
        </authorList>
    </citation>
    <scope>NUCLEOTIDE SEQUENCE</scope>
    <source>
        <tissue evidence="4">Leaf</tissue>
    </source>
</reference>
<evidence type="ECO:0000313" key="5">
    <source>
        <dbReference type="Proteomes" id="UP001055439"/>
    </source>
</evidence>
<dbReference type="NCBIfam" id="TIGR00756">
    <property type="entry name" value="PPR"/>
    <property type="match status" value="5"/>
</dbReference>
<organism evidence="4 5">
    <name type="scientific">Musa troglodytarum</name>
    <name type="common">fe'i banana</name>
    <dbReference type="NCBI Taxonomy" id="320322"/>
    <lineage>
        <taxon>Eukaryota</taxon>
        <taxon>Viridiplantae</taxon>
        <taxon>Streptophyta</taxon>
        <taxon>Embryophyta</taxon>
        <taxon>Tracheophyta</taxon>
        <taxon>Spermatophyta</taxon>
        <taxon>Magnoliopsida</taxon>
        <taxon>Liliopsida</taxon>
        <taxon>Zingiberales</taxon>
        <taxon>Musaceae</taxon>
        <taxon>Musa</taxon>
    </lineage>
</organism>
<dbReference type="PANTHER" id="PTHR24015">
    <property type="entry name" value="OS07G0578800 PROTEIN-RELATED"/>
    <property type="match status" value="1"/>
</dbReference>
<dbReference type="GO" id="GO:0008270">
    <property type="term" value="F:zinc ion binding"/>
    <property type="evidence" value="ECO:0007669"/>
    <property type="project" value="InterPro"/>
</dbReference>
<dbReference type="InterPro" id="IPR011990">
    <property type="entry name" value="TPR-like_helical_dom_sf"/>
</dbReference>
<dbReference type="InterPro" id="IPR032867">
    <property type="entry name" value="DYW_dom"/>
</dbReference>
<dbReference type="Pfam" id="PF14432">
    <property type="entry name" value="DYW_deaminase"/>
    <property type="match status" value="1"/>
</dbReference>
<dbReference type="FunFam" id="1.25.40.10:FF:000366">
    <property type="entry name" value="Pentatricopeptide (PPR) repeat-containing protein"/>
    <property type="match status" value="1"/>
</dbReference>
<evidence type="ECO:0000259" key="3">
    <source>
        <dbReference type="Pfam" id="PF14432"/>
    </source>
</evidence>
<feature type="domain" description="DYW" evidence="3">
    <location>
        <begin position="631"/>
        <end position="722"/>
    </location>
</feature>
<feature type="compositionally biased region" description="Polar residues" evidence="2">
    <location>
        <begin position="958"/>
        <end position="971"/>
    </location>
</feature>
<feature type="region of interest" description="Disordered" evidence="2">
    <location>
        <begin position="889"/>
        <end position="909"/>
    </location>
</feature>
<dbReference type="FunFam" id="1.25.40.10:FF:000344">
    <property type="entry name" value="Pentatricopeptide repeat-containing protein"/>
    <property type="match status" value="1"/>
</dbReference>
<name>A0A9E7EAW6_9LILI</name>
<dbReference type="InterPro" id="IPR046848">
    <property type="entry name" value="E_motif"/>
</dbReference>
<protein>
    <submittedName>
        <fullName evidence="4">Pentatricopeptide repeat-containing protein</fullName>
    </submittedName>
</protein>
<sequence length="981" mass="109050">MAAAVATTTLSDATPPPCLSPPDEYSLRILRLCAPDHLPHIHSALGSPSAVHPSAFAALFHACARRRLLFLGRCLHRCMLSLLPWPPDLFVANHLLNMYAKCGRLDLARRVFEEMPRRNLVSWTALLSGFAQHGHHDDCFGLLADMLPHHLPNEFALATALGSCAGAARGFRGRQVHALASKISLDANVFVGNALITMYSSCYGQCDDSWAVFRTMPFQNLVTWNSMIAGFRQNGQLDRSLELFAEMQRGGFGFDRATLVSVISSCSCLQHCRQLHSPVIKTCYDHEVEVATALVKAYSIVGGGTDDCYGVFSGVREHDIVSWTGIMTSFAEQLPEEAVRLFCLLRYKDYNPDRYTFSIVVKACSGFATERHCSAVHSLIEKSGFGDDLVLSNALIHAYARCGSFVMAEHIFERMVVHDVVSWNSMIKAYAAHGCGRKALGVFRCMDIPPDSATFVALLTACSHSGLVNEGRDLFNSMLKAYGITPQLDHFACMVDILGRAGNLQEAEDLINQMEVEPDFVVWSALLGACRKHKEARIAEKAAQRLMELKPKNSIAYVMMSNIHYDRGNLEDASFIRKDMKECGVKKEPGLSWIEIENHIHRFSVGARHHPQRKAIYAELNRLVDSLKEIGYVVDTRLVHHETQEEHKEERLLHHSEKLALVFALMNTSASKANLKIMKNLRICEDCHKFFKLASSYLQKEIIVRDANRFHHFVDGECSCVQHAIIAGLPNSGAGSYSFPLFSPGGGDAQTFAAYHELMPQEYINTPRSAIGLAWWKRRRALRPLLTILERRSVTTVGSETFSLPLVEPFIPSNILFSEAGRSSDASDHVECSGNSCRSCTAVLVADCIALGCCPCAVVNMLALTLVKVPWMVSRRWWRSLKRRGASQRRRVADAATAEREGTSAEMKRNYKWNEEGVVGERKGHSGRGSLPSSLGADDGVWEELYRVGNWGFGRVSFSGTQRGWNSGKNTSGDDELGERR</sequence>
<evidence type="ECO:0000313" key="4">
    <source>
        <dbReference type="EMBL" id="URD73567.1"/>
    </source>
</evidence>
<proteinExistence type="predicted"/>
<dbReference type="GO" id="GO:0009451">
    <property type="term" value="P:RNA modification"/>
    <property type="evidence" value="ECO:0007669"/>
    <property type="project" value="InterPro"/>
</dbReference>
<gene>
    <name evidence="4" type="ORF">MUK42_25919</name>
</gene>
<evidence type="ECO:0000256" key="1">
    <source>
        <dbReference type="ARBA" id="ARBA00022737"/>
    </source>
</evidence>
<dbReference type="GO" id="GO:0003723">
    <property type="term" value="F:RNA binding"/>
    <property type="evidence" value="ECO:0007669"/>
    <property type="project" value="InterPro"/>
</dbReference>
<dbReference type="Pfam" id="PF13041">
    <property type="entry name" value="PPR_2"/>
    <property type="match status" value="1"/>
</dbReference>
<dbReference type="AlphaFoldDB" id="A0A9E7EAW6"/>
<dbReference type="Pfam" id="PF01535">
    <property type="entry name" value="PPR"/>
    <property type="match status" value="5"/>
</dbReference>
<dbReference type="Proteomes" id="UP001055439">
    <property type="component" value="Chromosome 1"/>
</dbReference>
<dbReference type="SUPFAM" id="SSF48452">
    <property type="entry name" value="TPR-like"/>
    <property type="match status" value="1"/>
</dbReference>
<dbReference type="FunFam" id="1.25.40.10:FF:001384">
    <property type="entry name" value="Pentatricopeptide repeat-containing protein mitochondrial"/>
    <property type="match status" value="1"/>
</dbReference>
<dbReference type="Pfam" id="PF20431">
    <property type="entry name" value="E_motif"/>
    <property type="match status" value="1"/>
</dbReference>
<keyword evidence="1" id="KW-0677">Repeat</keyword>
<dbReference type="Gene3D" id="1.25.40.10">
    <property type="entry name" value="Tetratricopeptide repeat domain"/>
    <property type="match status" value="4"/>
</dbReference>
<feature type="compositionally biased region" description="Basic and acidic residues" evidence="2">
    <location>
        <begin position="891"/>
        <end position="909"/>
    </location>
</feature>
<evidence type="ECO:0000256" key="2">
    <source>
        <dbReference type="SAM" id="MobiDB-lite"/>
    </source>
</evidence>
<feature type="region of interest" description="Disordered" evidence="2">
    <location>
        <begin position="958"/>
        <end position="981"/>
    </location>
</feature>
<dbReference type="OrthoDB" id="1894072at2759"/>
<accession>A0A9E7EAW6</accession>
<dbReference type="EMBL" id="CP097502">
    <property type="protein sequence ID" value="URD73567.1"/>
    <property type="molecule type" value="Genomic_DNA"/>
</dbReference>
<dbReference type="PANTHER" id="PTHR24015:SF548">
    <property type="entry name" value="OS08G0340900 PROTEIN"/>
    <property type="match status" value="1"/>
</dbReference>